<dbReference type="EMBL" id="VGJX01000139">
    <property type="protein sequence ID" value="MBM3274165.1"/>
    <property type="molecule type" value="Genomic_DNA"/>
</dbReference>
<evidence type="ECO:0000313" key="5">
    <source>
        <dbReference type="Proteomes" id="UP000703893"/>
    </source>
</evidence>
<evidence type="ECO:0000256" key="1">
    <source>
        <dbReference type="ARBA" id="ARBA00007812"/>
    </source>
</evidence>
<comment type="caution">
    <text evidence="4">The sequence shown here is derived from an EMBL/GenBank/DDBJ whole genome shotgun (WGS) entry which is preliminary data.</text>
</comment>
<dbReference type="SUPFAM" id="SSF52518">
    <property type="entry name" value="Thiamin diphosphate-binding fold (THDP-binding)"/>
    <property type="match status" value="1"/>
</dbReference>
<protein>
    <recommendedName>
        <fullName evidence="6">Benzoylformate decarboxylase</fullName>
    </recommendedName>
</protein>
<dbReference type="Proteomes" id="UP000703893">
    <property type="component" value="Unassembled WGS sequence"/>
</dbReference>
<feature type="domain" description="Thiamine pyrophosphate enzyme central" evidence="2">
    <location>
        <begin position="213"/>
        <end position="296"/>
    </location>
</feature>
<dbReference type="Pfam" id="PF02776">
    <property type="entry name" value="TPP_enzyme_N"/>
    <property type="match status" value="1"/>
</dbReference>
<evidence type="ECO:0000259" key="3">
    <source>
        <dbReference type="Pfam" id="PF02776"/>
    </source>
</evidence>
<dbReference type="PANTHER" id="PTHR18968:SF133">
    <property type="entry name" value="BENZOYLFORMATE DECARBOXYLASE"/>
    <property type="match status" value="1"/>
</dbReference>
<comment type="similarity">
    <text evidence="1">Belongs to the TPP enzyme family.</text>
</comment>
<dbReference type="Gene3D" id="3.40.50.970">
    <property type="match status" value="1"/>
</dbReference>
<proteinExistence type="inferred from homology"/>
<dbReference type="PANTHER" id="PTHR18968">
    <property type="entry name" value="THIAMINE PYROPHOSPHATE ENZYMES"/>
    <property type="match status" value="1"/>
</dbReference>
<sequence>MTDFKLLHAAETDYLPAPKAVSGLLPPAHALTAHEALLEWLQMRGIAYVFGNPGSTEMGMLVGLDQATTYVLALQESIVVGMADGYAQAAGKPALVNLHTGPGLGHAMGAIFTARHNRSPLVVTAGQQDSRHLAREPFLSGNLIEMAAPVVKWAVEVHRSEDLVPALERAYQIAAAAPSGPVFVSIPSDLWTGPSAIPAIRLLLQPSAPGGLDGLASALRGAKSPAIVFGAAVDRANAWDSAVAVADAFDAAAYGAPIASRLGFPTDHPRYRGMLPPAAPRLWQALAGHDVIVLVGGPAFLV</sequence>
<dbReference type="Gene3D" id="3.40.50.1220">
    <property type="entry name" value="TPP-binding domain"/>
    <property type="match status" value="1"/>
</dbReference>
<gene>
    <name evidence="4" type="ORF">FJZ00_03365</name>
</gene>
<accession>A0A937X4E7</accession>
<organism evidence="4 5">
    <name type="scientific">Candidatus Tanganyikabacteria bacterium</name>
    <dbReference type="NCBI Taxonomy" id="2961651"/>
    <lineage>
        <taxon>Bacteria</taxon>
        <taxon>Bacillati</taxon>
        <taxon>Candidatus Sericytochromatia</taxon>
        <taxon>Candidatus Tanganyikabacteria</taxon>
    </lineage>
</organism>
<dbReference type="GO" id="GO:0050660">
    <property type="term" value="F:flavin adenine dinucleotide binding"/>
    <property type="evidence" value="ECO:0007669"/>
    <property type="project" value="TreeGrafter"/>
</dbReference>
<evidence type="ECO:0000313" key="4">
    <source>
        <dbReference type="EMBL" id="MBM3274165.1"/>
    </source>
</evidence>
<reference evidence="4 5" key="1">
    <citation type="submission" date="2019-03" db="EMBL/GenBank/DDBJ databases">
        <title>Lake Tanganyika Metagenome-Assembled Genomes (MAGs).</title>
        <authorList>
            <person name="Tran P."/>
        </authorList>
    </citation>
    <scope>NUCLEOTIDE SEQUENCE [LARGE SCALE GENOMIC DNA]</scope>
    <source>
        <strain evidence="4">K_DeepCast_65m_m2_236</strain>
    </source>
</reference>
<name>A0A937X4E7_9BACT</name>
<dbReference type="InterPro" id="IPR029035">
    <property type="entry name" value="DHS-like_NAD/FAD-binding_dom"/>
</dbReference>
<dbReference type="Pfam" id="PF00205">
    <property type="entry name" value="TPP_enzyme_M"/>
    <property type="match status" value="1"/>
</dbReference>
<dbReference type="InterPro" id="IPR012001">
    <property type="entry name" value="Thiamin_PyroP_enz_TPP-bd_dom"/>
</dbReference>
<dbReference type="SUPFAM" id="SSF52467">
    <property type="entry name" value="DHS-like NAD/FAD-binding domain"/>
    <property type="match status" value="1"/>
</dbReference>
<dbReference type="GO" id="GO:0030976">
    <property type="term" value="F:thiamine pyrophosphate binding"/>
    <property type="evidence" value="ECO:0007669"/>
    <property type="project" value="InterPro"/>
</dbReference>
<dbReference type="InterPro" id="IPR012000">
    <property type="entry name" value="Thiamin_PyroP_enz_cen_dom"/>
</dbReference>
<feature type="domain" description="Thiamine pyrophosphate enzyme N-terminal TPP-binding" evidence="3">
    <location>
        <begin position="32"/>
        <end position="136"/>
    </location>
</feature>
<dbReference type="AlphaFoldDB" id="A0A937X4E7"/>
<dbReference type="GO" id="GO:0000287">
    <property type="term" value="F:magnesium ion binding"/>
    <property type="evidence" value="ECO:0007669"/>
    <property type="project" value="InterPro"/>
</dbReference>
<dbReference type="InterPro" id="IPR045229">
    <property type="entry name" value="TPP_enz"/>
</dbReference>
<dbReference type="CDD" id="cd07035">
    <property type="entry name" value="TPP_PYR_POX_like"/>
    <property type="match status" value="1"/>
</dbReference>
<dbReference type="GO" id="GO:0003984">
    <property type="term" value="F:acetolactate synthase activity"/>
    <property type="evidence" value="ECO:0007669"/>
    <property type="project" value="TreeGrafter"/>
</dbReference>
<evidence type="ECO:0000259" key="2">
    <source>
        <dbReference type="Pfam" id="PF00205"/>
    </source>
</evidence>
<dbReference type="InterPro" id="IPR029061">
    <property type="entry name" value="THDP-binding"/>
</dbReference>
<evidence type="ECO:0008006" key="6">
    <source>
        <dbReference type="Google" id="ProtNLM"/>
    </source>
</evidence>